<dbReference type="Proteomes" id="UP000015106">
    <property type="component" value="Chromosome 5"/>
</dbReference>
<keyword evidence="3" id="KW-1185">Reference proteome</keyword>
<accession>A0A8R7UJZ3</accession>
<organism evidence="2 3">
    <name type="scientific">Triticum urartu</name>
    <name type="common">Red wild einkorn</name>
    <name type="synonym">Crithodium urartu</name>
    <dbReference type="NCBI Taxonomy" id="4572"/>
    <lineage>
        <taxon>Eukaryota</taxon>
        <taxon>Viridiplantae</taxon>
        <taxon>Streptophyta</taxon>
        <taxon>Embryophyta</taxon>
        <taxon>Tracheophyta</taxon>
        <taxon>Spermatophyta</taxon>
        <taxon>Magnoliopsida</taxon>
        <taxon>Liliopsida</taxon>
        <taxon>Poales</taxon>
        <taxon>Poaceae</taxon>
        <taxon>BOP clade</taxon>
        <taxon>Pooideae</taxon>
        <taxon>Triticodae</taxon>
        <taxon>Triticeae</taxon>
        <taxon>Triticinae</taxon>
        <taxon>Triticum</taxon>
    </lineage>
</organism>
<feature type="region of interest" description="Disordered" evidence="1">
    <location>
        <begin position="1"/>
        <end position="79"/>
    </location>
</feature>
<evidence type="ECO:0000313" key="3">
    <source>
        <dbReference type="Proteomes" id="UP000015106"/>
    </source>
</evidence>
<protein>
    <submittedName>
        <fullName evidence="2">Uncharacterized protein</fullName>
    </submittedName>
</protein>
<sequence length="79" mass="8234">MNTPPLNDMTASMRRYPMPALTPKSAAVATRAGQRPPKKAAEPGASSGARASEPAGGGRGSALAPARSLTRIRKASRYW</sequence>
<dbReference type="AlphaFoldDB" id="A0A8R7UJZ3"/>
<reference evidence="2" key="2">
    <citation type="submission" date="2018-03" db="EMBL/GenBank/DDBJ databases">
        <title>The Triticum urartu genome reveals the dynamic nature of wheat genome evolution.</title>
        <authorList>
            <person name="Ling H."/>
            <person name="Ma B."/>
            <person name="Shi X."/>
            <person name="Liu H."/>
            <person name="Dong L."/>
            <person name="Sun H."/>
            <person name="Cao Y."/>
            <person name="Gao Q."/>
            <person name="Zheng S."/>
            <person name="Li Y."/>
            <person name="Yu Y."/>
            <person name="Du H."/>
            <person name="Qi M."/>
            <person name="Li Y."/>
            <person name="Yu H."/>
            <person name="Cui Y."/>
            <person name="Wang N."/>
            <person name="Chen C."/>
            <person name="Wu H."/>
            <person name="Zhao Y."/>
            <person name="Zhang J."/>
            <person name="Li Y."/>
            <person name="Zhou W."/>
            <person name="Zhang B."/>
            <person name="Hu W."/>
            <person name="Eijk M."/>
            <person name="Tang J."/>
            <person name="Witsenboer H."/>
            <person name="Zhao S."/>
            <person name="Li Z."/>
            <person name="Zhang A."/>
            <person name="Wang D."/>
            <person name="Liang C."/>
        </authorList>
    </citation>
    <scope>NUCLEOTIDE SEQUENCE [LARGE SCALE GENOMIC DNA]</scope>
    <source>
        <strain evidence="2">cv. G1812</strain>
    </source>
</reference>
<evidence type="ECO:0000313" key="2">
    <source>
        <dbReference type="EnsemblPlants" id="TuG1812G0500002434.01.T01.cds405842"/>
    </source>
</evidence>
<proteinExistence type="predicted"/>
<feature type="compositionally biased region" description="Basic residues" evidence="1">
    <location>
        <begin position="70"/>
        <end position="79"/>
    </location>
</feature>
<gene>
    <name evidence="2" type="primary">LOC125509338</name>
</gene>
<reference evidence="3" key="1">
    <citation type="journal article" date="2013" name="Nature">
        <title>Draft genome of the wheat A-genome progenitor Triticum urartu.</title>
        <authorList>
            <person name="Ling H.Q."/>
            <person name="Zhao S."/>
            <person name="Liu D."/>
            <person name="Wang J."/>
            <person name="Sun H."/>
            <person name="Zhang C."/>
            <person name="Fan H."/>
            <person name="Li D."/>
            <person name="Dong L."/>
            <person name="Tao Y."/>
            <person name="Gao C."/>
            <person name="Wu H."/>
            <person name="Li Y."/>
            <person name="Cui Y."/>
            <person name="Guo X."/>
            <person name="Zheng S."/>
            <person name="Wang B."/>
            <person name="Yu K."/>
            <person name="Liang Q."/>
            <person name="Yang W."/>
            <person name="Lou X."/>
            <person name="Chen J."/>
            <person name="Feng M."/>
            <person name="Jian J."/>
            <person name="Zhang X."/>
            <person name="Luo G."/>
            <person name="Jiang Y."/>
            <person name="Liu J."/>
            <person name="Wang Z."/>
            <person name="Sha Y."/>
            <person name="Zhang B."/>
            <person name="Wu H."/>
            <person name="Tang D."/>
            <person name="Shen Q."/>
            <person name="Xue P."/>
            <person name="Zou S."/>
            <person name="Wang X."/>
            <person name="Liu X."/>
            <person name="Wang F."/>
            <person name="Yang Y."/>
            <person name="An X."/>
            <person name="Dong Z."/>
            <person name="Zhang K."/>
            <person name="Zhang X."/>
            <person name="Luo M.C."/>
            <person name="Dvorak J."/>
            <person name="Tong Y."/>
            <person name="Wang J."/>
            <person name="Yang H."/>
            <person name="Li Z."/>
            <person name="Wang D."/>
            <person name="Zhang A."/>
            <person name="Wang J."/>
        </authorList>
    </citation>
    <scope>NUCLEOTIDE SEQUENCE</scope>
    <source>
        <strain evidence="3">cv. G1812</strain>
    </source>
</reference>
<reference evidence="2" key="3">
    <citation type="submission" date="2022-06" db="UniProtKB">
        <authorList>
            <consortium name="EnsemblPlants"/>
        </authorList>
    </citation>
    <scope>IDENTIFICATION</scope>
</reference>
<evidence type="ECO:0000256" key="1">
    <source>
        <dbReference type="SAM" id="MobiDB-lite"/>
    </source>
</evidence>
<dbReference type="EnsemblPlants" id="TuG1812G0500002434.01.T01">
    <property type="protein sequence ID" value="TuG1812G0500002434.01.T01.cds405842"/>
    <property type="gene ID" value="TuG1812G0500002434.01"/>
</dbReference>
<dbReference type="Gramene" id="TuG1812G0500002434.01.T01">
    <property type="protein sequence ID" value="TuG1812G0500002434.01.T01.cds405842"/>
    <property type="gene ID" value="TuG1812G0500002434.01"/>
</dbReference>
<name>A0A8R7UJZ3_TRIUA</name>